<protein>
    <submittedName>
        <fullName evidence="2">Uncharacterized protein</fullName>
    </submittedName>
</protein>
<evidence type="ECO:0000256" key="1">
    <source>
        <dbReference type="SAM" id="MobiDB-lite"/>
    </source>
</evidence>
<sequence length="157" mass="17047">MENQSILSWTQEQSLRYFDSSTGELDVELMEVKGSDEEKAPPIVPPKDDLDVYFQGNPFNSPTSDDKDDTSPTPSLPAHVHVAPAPSPLTSQPRNLPVDFAVPSAPLPVVFSSHPRPNVVLTLNGDDGFVSEDDETVPGYDEVGASQVALNRFSPEK</sequence>
<dbReference type="EMBL" id="JAAAJB010000014">
    <property type="protein sequence ID" value="KAG0269973.1"/>
    <property type="molecule type" value="Genomic_DNA"/>
</dbReference>
<gene>
    <name evidence="2" type="ORF">DFQ27_001234</name>
</gene>
<feature type="compositionally biased region" description="Low complexity" evidence="1">
    <location>
        <begin position="71"/>
        <end position="84"/>
    </location>
</feature>
<keyword evidence="3" id="KW-1185">Reference proteome</keyword>
<dbReference type="AlphaFoldDB" id="A0A9P6QNL2"/>
<comment type="caution">
    <text evidence="2">The sequence shown here is derived from an EMBL/GenBank/DDBJ whole genome shotgun (WGS) entry which is preliminary data.</text>
</comment>
<accession>A0A9P6QNL2</accession>
<reference evidence="2" key="1">
    <citation type="journal article" date="2020" name="Fungal Divers.">
        <title>Resolving the Mortierellaceae phylogeny through synthesis of multi-gene phylogenetics and phylogenomics.</title>
        <authorList>
            <person name="Vandepol N."/>
            <person name="Liber J."/>
            <person name="Desiro A."/>
            <person name="Na H."/>
            <person name="Kennedy M."/>
            <person name="Barry K."/>
            <person name="Grigoriev I.V."/>
            <person name="Miller A.N."/>
            <person name="O'Donnell K."/>
            <person name="Stajich J.E."/>
            <person name="Bonito G."/>
        </authorList>
    </citation>
    <scope>NUCLEOTIDE SEQUENCE</scope>
    <source>
        <strain evidence="2">BC1065</strain>
    </source>
</reference>
<dbReference type="Proteomes" id="UP000807716">
    <property type="component" value="Unassembled WGS sequence"/>
</dbReference>
<feature type="compositionally biased region" description="Basic and acidic residues" evidence="1">
    <location>
        <begin position="33"/>
        <end position="50"/>
    </location>
</feature>
<proteinExistence type="predicted"/>
<organism evidence="2 3">
    <name type="scientific">Actinomortierella ambigua</name>
    <dbReference type="NCBI Taxonomy" id="1343610"/>
    <lineage>
        <taxon>Eukaryota</taxon>
        <taxon>Fungi</taxon>
        <taxon>Fungi incertae sedis</taxon>
        <taxon>Mucoromycota</taxon>
        <taxon>Mortierellomycotina</taxon>
        <taxon>Mortierellomycetes</taxon>
        <taxon>Mortierellales</taxon>
        <taxon>Mortierellaceae</taxon>
        <taxon>Actinomortierella</taxon>
    </lineage>
</organism>
<feature type="region of interest" description="Disordered" evidence="1">
    <location>
        <begin position="33"/>
        <end position="94"/>
    </location>
</feature>
<evidence type="ECO:0000313" key="2">
    <source>
        <dbReference type="EMBL" id="KAG0269973.1"/>
    </source>
</evidence>
<evidence type="ECO:0000313" key="3">
    <source>
        <dbReference type="Proteomes" id="UP000807716"/>
    </source>
</evidence>
<name>A0A9P6QNL2_9FUNG</name>